<dbReference type="RefSeq" id="WP_147933692.1">
    <property type="nucleotide sequence ID" value="NZ_VPFD01000004.1"/>
</dbReference>
<proteinExistence type="predicted"/>
<keyword evidence="1" id="KW-0805">Transcription regulation</keyword>
<feature type="domain" description="HTH gntR-type" evidence="4">
    <location>
        <begin position="17"/>
        <end position="85"/>
    </location>
</feature>
<evidence type="ECO:0000313" key="5">
    <source>
        <dbReference type="EMBL" id="TXG01089.1"/>
    </source>
</evidence>
<dbReference type="SMART" id="SM00345">
    <property type="entry name" value="HTH_GNTR"/>
    <property type="match status" value="1"/>
</dbReference>
<keyword evidence="6" id="KW-1185">Reference proteome</keyword>
<evidence type="ECO:0000313" key="6">
    <source>
        <dbReference type="Proteomes" id="UP000321413"/>
    </source>
</evidence>
<evidence type="ECO:0000256" key="2">
    <source>
        <dbReference type="ARBA" id="ARBA00023125"/>
    </source>
</evidence>
<accession>A0A5C7G533</accession>
<gene>
    <name evidence="5" type="ORF">FVD38_04340</name>
</gene>
<evidence type="ECO:0000259" key="4">
    <source>
        <dbReference type="PROSITE" id="PS50949"/>
    </source>
</evidence>
<name>A0A5C7G533_9BURK</name>
<dbReference type="Proteomes" id="UP000321413">
    <property type="component" value="Unassembled WGS sequence"/>
</dbReference>
<keyword evidence="2" id="KW-0238">DNA-binding</keyword>
<protein>
    <submittedName>
        <fullName evidence="5">GntR family transcriptional regulator</fullName>
    </submittedName>
</protein>
<dbReference type="GO" id="GO:0003700">
    <property type="term" value="F:DNA-binding transcription factor activity"/>
    <property type="evidence" value="ECO:0007669"/>
    <property type="project" value="InterPro"/>
</dbReference>
<dbReference type="GO" id="GO:0003677">
    <property type="term" value="F:DNA binding"/>
    <property type="evidence" value="ECO:0007669"/>
    <property type="project" value="UniProtKB-KW"/>
</dbReference>
<evidence type="ECO:0000256" key="3">
    <source>
        <dbReference type="ARBA" id="ARBA00023163"/>
    </source>
</evidence>
<dbReference type="Gene3D" id="1.10.10.10">
    <property type="entry name" value="Winged helix-like DNA-binding domain superfamily/Winged helix DNA-binding domain"/>
    <property type="match status" value="1"/>
</dbReference>
<dbReference type="EMBL" id="VPFD01000004">
    <property type="protein sequence ID" value="TXG01089.1"/>
    <property type="molecule type" value="Genomic_DNA"/>
</dbReference>
<reference evidence="5 6" key="1">
    <citation type="submission" date="2019-08" db="EMBL/GenBank/DDBJ databases">
        <title>Massilia golmudensis sp. nov., isolated from sand in the Qinghai-Tibetan Plateau.</title>
        <authorList>
            <person name="Zhang B."/>
        </authorList>
    </citation>
    <scope>NUCLEOTIDE SEQUENCE [LARGE SCALE GENOMIC DNA]</scope>
    <source>
        <strain evidence="5 6">GEM5</strain>
    </source>
</reference>
<dbReference type="SUPFAM" id="SSF46785">
    <property type="entry name" value="Winged helix' DNA-binding domain"/>
    <property type="match status" value="1"/>
</dbReference>
<evidence type="ECO:0000256" key="1">
    <source>
        <dbReference type="ARBA" id="ARBA00023015"/>
    </source>
</evidence>
<organism evidence="5 6">
    <name type="scientific">Massilia arenae</name>
    <dbReference type="NCBI Taxonomy" id="2603288"/>
    <lineage>
        <taxon>Bacteria</taxon>
        <taxon>Pseudomonadati</taxon>
        <taxon>Pseudomonadota</taxon>
        <taxon>Betaproteobacteria</taxon>
        <taxon>Burkholderiales</taxon>
        <taxon>Oxalobacteraceae</taxon>
        <taxon>Telluria group</taxon>
        <taxon>Massilia</taxon>
    </lineage>
</organism>
<dbReference type="Pfam" id="PF00392">
    <property type="entry name" value="GntR"/>
    <property type="match status" value="1"/>
</dbReference>
<dbReference type="InterPro" id="IPR036390">
    <property type="entry name" value="WH_DNA-bd_sf"/>
</dbReference>
<dbReference type="InterPro" id="IPR000524">
    <property type="entry name" value="Tscrpt_reg_HTH_GntR"/>
</dbReference>
<dbReference type="InterPro" id="IPR036388">
    <property type="entry name" value="WH-like_DNA-bd_sf"/>
</dbReference>
<dbReference type="PROSITE" id="PS50949">
    <property type="entry name" value="HTH_GNTR"/>
    <property type="match status" value="1"/>
</dbReference>
<sequence>MAPQPSQLFSIVPGSTEPIYRQLVDQVRRLVAGGQLAPGDALPSVREVALQLAVNPMTVSKAYGLLELESLLERRRGIGMIVADRPAGSGGASAAGERLALLRPTLERAAREARELELDPDTVLSLFKTILKESP</sequence>
<dbReference type="PANTHER" id="PTHR38445:SF7">
    <property type="entry name" value="GNTR-FAMILY TRANSCRIPTIONAL REGULATOR"/>
    <property type="match status" value="1"/>
</dbReference>
<keyword evidence="3" id="KW-0804">Transcription</keyword>
<comment type="caution">
    <text evidence="5">The sequence shown here is derived from an EMBL/GenBank/DDBJ whole genome shotgun (WGS) entry which is preliminary data.</text>
</comment>
<dbReference type="AlphaFoldDB" id="A0A5C7G533"/>
<dbReference type="PANTHER" id="PTHR38445">
    <property type="entry name" value="HTH-TYPE TRANSCRIPTIONAL REPRESSOR YTRA"/>
    <property type="match status" value="1"/>
</dbReference>